<accession>A0AAJ0A4T4</accession>
<dbReference type="EMBL" id="JAHMHQ010000001">
    <property type="protein sequence ID" value="KAK1655913.1"/>
    <property type="molecule type" value="Genomic_DNA"/>
</dbReference>
<dbReference type="GeneID" id="85466476"/>
<evidence type="ECO:0000313" key="3">
    <source>
        <dbReference type="Proteomes" id="UP001243989"/>
    </source>
</evidence>
<feature type="transmembrane region" description="Helical" evidence="1">
    <location>
        <begin position="6"/>
        <end position="30"/>
    </location>
</feature>
<organism evidence="2 3">
    <name type="scientific">Colletotrichum phormii</name>
    <dbReference type="NCBI Taxonomy" id="359342"/>
    <lineage>
        <taxon>Eukaryota</taxon>
        <taxon>Fungi</taxon>
        <taxon>Dikarya</taxon>
        <taxon>Ascomycota</taxon>
        <taxon>Pezizomycotina</taxon>
        <taxon>Sordariomycetes</taxon>
        <taxon>Hypocreomycetidae</taxon>
        <taxon>Glomerellales</taxon>
        <taxon>Glomerellaceae</taxon>
        <taxon>Colletotrichum</taxon>
        <taxon>Colletotrichum acutatum species complex</taxon>
    </lineage>
</organism>
<evidence type="ECO:0000256" key="1">
    <source>
        <dbReference type="SAM" id="Phobius"/>
    </source>
</evidence>
<keyword evidence="3" id="KW-1185">Reference proteome</keyword>
<dbReference type="Proteomes" id="UP001243989">
    <property type="component" value="Unassembled WGS sequence"/>
</dbReference>
<keyword evidence="1" id="KW-1133">Transmembrane helix</keyword>
<protein>
    <submittedName>
        <fullName evidence="2">Uncharacterized protein</fullName>
    </submittedName>
</protein>
<name>A0AAJ0A4T4_9PEZI</name>
<keyword evidence="1" id="KW-0472">Membrane</keyword>
<reference evidence="2" key="1">
    <citation type="submission" date="2021-06" db="EMBL/GenBank/DDBJ databases">
        <title>Comparative genomics, transcriptomics and evolutionary studies reveal genomic signatures of adaptation to plant cell wall in hemibiotrophic fungi.</title>
        <authorList>
            <consortium name="DOE Joint Genome Institute"/>
            <person name="Baroncelli R."/>
            <person name="Diaz J.F."/>
            <person name="Benocci T."/>
            <person name="Peng M."/>
            <person name="Battaglia E."/>
            <person name="Haridas S."/>
            <person name="Andreopoulos W."/>
            <person name="Labutti K."/>
            <person name="Pangilinan J."/>
            <person name="Floch G.L."/>
            <person name="Makela M.R."/>
            <person name="Henrissat B."/>
            <person name="Grigoriev I.V."/>
            <person name="Crouch J.A."/>
            <person name="De Vries R.P."/>
            <person name="Sukno S.A."/>
            <person name="Thon M.R."/>
        </authorList>
    </citation>
    <scope>NUCLEOTIDE SEQUENCE</scope>
    <source>
        <strain evidence="2">CBS 102054</strain>
    </source>
</reference>
<gene>
    <name evidence="2" type="ORF">BDP81DRAFT_12170</name>
</gene>
<proteinExistence type="predicted"/>
<comment type="caution">
    <text evidence="2">The sequence shown here is derived from an EMBL/GenBank/DDBJ whole genome shotgun (WGS) entry which is preliminary data.</text>
</comment>
<keyword evidence="1" id="KW-0812">Transmembrane</keyword>
<dbReference type="AlphaFoldDB" id="A0AAJ0A4T4"/>
<sequence length="118" mass="12884">MPHRYALTGLGPAVCSFELFFLLLSLGLLVRIWDPDSGVSVLMPAAAGAAGLPFWHPFEGGLFFSSLSISLSLKPWLGDVDVLLHETEPVSERCWMVPGGLEETSTPRGLMEADRRLE</sequence>
<evidence type="ECO:0000313" key="2">
    <source>
        <dbReference type="EMBL" id="KAK1655913.1"/>
    </source>
</evidence>
<dbReference type="RefSeq" id="XP_060451957.1">
    <property type="nucleotide sequence ID" value="XM_060581614.1"/>
</dbReference>